<name>A0A1H7NKA1_9PROT</name>
<dbReference type="Proteomes" id="UP000198620">
    <property type="component" value="Unassembled WGS sequence"/>
</dbReference>
<dbReference type="InterPro" id="IPR044668">
    <property type="entry name" value="PuuD-like"/>
</dbReference>
<dbReference type="GO" id="GO:0033969">
    <property type="term" value="F:gamma-glutamyl-gamma-aminobutyrate hydrolase activity"/>
    <property type="evidence" value="ECO:0007669"/>
    <property type="project" value="TreeGrafter"/>
</dbReference>
<dbReference type="Gene3D" id="3.40.50.880">
    <property type="match status" value="1"/>
</dbReference>
<dbReference type="GO" id="GO:0005829">
    <property type="term" value="C:cytosol"/>
    <property type="evidence" value="ECO:0007669"/>
    <property type="project" value="TreeGrafter"/>
</dbReference>
<gene>
    <name evidence="1" type="ORF">SAMN05216387_10734</name>
</gene>
<dbReference type="PANTHER" id="PTHR43235">
    <property type="entry name" value="GLUTAMINE AMIDOTRANSFERASE PB2B2.05-RELATED"/>
    <property type="match status" value="1"/>
</dbReference>
<dbReference type="GO" id="GO:0016740">
    <property type="term" value="F:transferase activity"/>
    <property type="evidence" value="ECO:0007669"/>
    <property type="project" value="UniProtKB-KW"/>
</dbReference>
<sequence>MTRPLRIGLSPRILHQPPAELGFRNKTLQYLEQTVAHWIMRRRALVFMLPAIETGGVERSHVRISDYVKEIDGLVLQGGADVSPLSYGETPSRPEWSGDRVRDLYEMELFWECVVQGKPVLGICRGLQLINVALGGSLYQDIAAEYPHAIAHVDAVLYDRHRHSVQIEENSRLARLYGENYTHLVNSIHHQAIKRLGRDSEVEAISDSDGIIEAIRMRGECYVSGFQWHPEFHAATGGLLDSGPILDDFLAAAEKQRM</sequence>
<accession>A0A1H7NKA1</accession>
<organism evidence="1 2">
    <name type="scientific">Nitrosovibrio tenuis</name>
    <dbReference type="NCBI Taxonomy" id="1233"/>
    <lineage>
        <taxon>Bacteria</taxon>
        <taxon>Pseudomonadati</taxon>
        <taxon>Pseudomonadota</taxon>
        <taxon>Betaproteobacteria</taxon>
        <taxon>Nitrosomonadales</taxon>
        <taxon>Nitrosomonadaceae</taxon>
        <taxon>Nitrosovibrio</taxon>
    </lineage>
</organism>
<dbReference type="AlphaFoldDB" id="A0A1H7NKA1"/>
<dbReference type="SUPFAM" id="SSF52317">
    <property type="entry name" value="Class I glutamine amidotransferase-like"/>
    <property type="match status" value="1"/>
</dbReference>
<dbReference type="STRING" id="1233.SAMN05216387_10734"/>
<dbReference type="InterPro" id="IPR011697">
    <property type="entry name" value="Peptidase_C26"/>
</dbReference>
<dbReference type="OrthoDB" id="9813383at2"/>
<reference evidence="1 2" key="1">
    <citation type="submission" date="2016-10" db="EMBL/GenBank/DDBJ databases">
        <authorList>
            <person name="de Groot N.N."/>
        </authorList>
    </citation>
    <scope>NUCLEOTIDE SEQUENCE [LARGE SCALE GENOMIC DNA]</scope>
    <source>
        <strain evidence="1 2">Nv1</strain>
    </source>
</reference>
<proteinExistence type="predicted"/>
<evidence type="ECO:0000313" key="1">
    <source>
        <dbReference type="EMBL" id="SEL23438.1"/>
    </source>
</evidence>
<dbReference type="PROSITE" id="PS51273">
    <property type="entry name" value="GATASE_TYPE_1"/>
    <property type="match status" value="1"/>
</dbReference>
<keyword evidence="1" id="KW-0808">Transferase</keyword>
<dbReference type="CDD" id="cd01745">
    <property type="entry name" value="GATase1_2"/>
    <property type="match status" value="1"/>
</dbReference>
<dbReference type="Pfam" id="PF07722">
    <property type="entry name" value="Peptidase_C26"/>
    <property type="match status" value="1"/>
</dbReference>
<dbReference type="PANTHER" id="PTHR43235:SF1">
    <property type="entry name" value="GLUTAMINE AMIDOTRANSFERASE PB2B2.05-RELATED"/>
    <property type="match status" value="1"/>
</dbReference>
<dbReference type="GO" id="GO:0006598">
    <property type="term" value="P:polyamine catabolic process"/>
    <property type="evidence" value="ECO:0007669"/>
    <property type="project" value="TreeGrafter"/>
</dbReference>
<dbReference type="InterPro" id="IPR029062">
    <property type="entry name" value="Class_I_gatase-like"/>
</dbReference>
<protein>
    <submittedName>
        <fullName evidence="1">Putative glutamine amidotransferase</fullName>
    </submittedName>
</protein>
<evidence type="ECO:0000313" key="2">
    <source>
        <dbReference type="Proteomes" id="UP000198620"/>
    </source>
</evidence>
<dbReference type="RefSeq" id="WP_090828830.1">
    <property type="nucleotide sequence ID" value="NZ_FOBH01000007.1"/>
</dbReference>
<keyword evidence="2" id="KW-1185">Reference proteome</keyword>
<keyword evidence="1" id="KW-0315">Glutamine amidotransferase</keyword>
<dbReference type="EMBL" id="FOBH01000007">
    <property type="protein sequence ID" value="SEL23438.1"/>
    <property type="molecule type" value="Genomic_DNA"/>
</dbReference>